<evidence type="ECO:0000313" key="2">
    <source>
        <dbReference type="Proteomes" id="UP000053766"/>
    </source>
</evidence>
<dbReference type="Proteomes" id="UP000053766">
    <property type="component" value="Unassembled WGS sequence"/>
</dbReference>
<protein>
    <submittedName>
        <fullName evidence="1">Uncharacterized protein</fullName>
    </submittedName>
</protein>
<dbReference type="AlphaFoldDB" id="A0A0D8YAT2"/>
<dbReference type="OrthoDB" id="5322100at2759"/>
<evidence type="ECO:0000313" key="1">
    <source>
        <dbReference type="EMBL" id="KJH53134.1"/>
    </source>
</evidence>
<sequence length="151" mass="17654">MRKLRIRRPPTKRQQLRTVRIPLPFERVPFLVQKFLPSFTKHDHLRNNEPRTDRVIRDFQLVDETGNKTDRVKLKCSLTHRKKYQRGHGNKNLPIVKTLLGDGLGADAEHRWHLHSVMVIEHETFNLYSVVLKAEGDPFPIVPINIPDESG</sequence>
<organism evidence="1 2">
    <name type="scientific">Dictyocaulus viviparus</name>
    <name type="common">Bovine lungworm</name>
    <dbReference type="NCBI Taxonomy" id="29172"/>
    <lineage>
        <taxon>Eukaryota</taxon>
        <taxon>Metazoa</taxon>
        <taxon>Ecdysozoa</taxon>
        <taxon>Nematoda</taxon>
        <taxon>Chromadorea</taxon>
        <taxon>Rhabditida</taxon>
        <taxon>Rhabditina</taxon>
        <taxon>Rhabditomorpha</taxon>
        <taxon>Strongyloidea</taxon>
        <taxon>Metastrongylidae</taxon>
        <taxon>Dictyocaulus</taxon>
    </lineage>
</organism>
<keyword evidence="2" id="KW-1185">Reference proteome</keyword>
<reference evidence="1 2" key="1">
    <citation type="submission" date="2013-11" db="EMBL/GenBank/DDBJ databases">
        <title>Draft genome of the bovine lungworm Dictyocaulus viviparus.</title>
        <authorList>
            <person name="Mitreva M."/>
        </authorList>
    </citation>
    <scope>NUCLEOTIDE SEQUENCE [LARGE SCALE GENOMIC DNA]</scope>
    <source>
        <strain evidence="1 2">HannoverDv2000</strain>
    </source>
</reference>
<gene>
    <name evidence="1" type="ORF">DICVIV_00632</name>
</gene>
<name>A0A0D8YAT2_DICVI</name>
<accession>A0A0D8YAT2</accession>
<dbReference type="EMBL" id="KN716155">
    <property type="protein sequence ID" value="KJH53134.1"/>
    <property type="molecule type" value="Genomic_DNA"/>
</dbReference>
<proteinExistence type="predicted"/>
<reference evidence="2" key="2">
    <citation type="journal article" date="2016" name="Sci. Rep.">
        <title>Dictyocaulus viviparus genome, variome and transcriptome elucidate lungworm biology and support future intervention.</title>
        <authorList>
            <person name="McNulty S.N."/>
            <person name="Strube C."/>
            <person name="Rosa B.A."/>
            <person name="Martin J.C."/>
            <person name="Tyagi R."/>
            <person name="Choi Y.J."/>
            <person name="Wang Q."/>
            <person name="Hallsworth Pepin K."/>
            <person name="Zhang X."/>
            <person name="Ozersky P."/>
            <person name="Wilson R.K."/>
            <person name="Sternberg P.W."/>
            <person name="Gasser R.B."/>
            <person name="Mitreva M."/>
        </authorList>
    </citation>
    <scope>NUCLEOTIDE SEQUENCE [LARGE SCALE GENOMIC DNA]</scope>
    <source>
        <strain evidence="2">HannoverDv2000</strain>
    </source>
</reference>